<proteinExistence type="predicted"/>
<evidence type="ECO:0000313" key="1">
    <source>
        <dbReference type="EMBL" id="DAD70038.1"/>
    </source>
</evidence>
<protein>
    <submittedName>
        <fullName evidence="1">Uncharacterized protein</fullName>
    </submittedName>
</protein>
<sequence length="68" mass="7665">MHKAIKKGIIPGAVVIFDGEETDKHIVTSLILGHDNKIEARLMDENGGSYMHWPANSKRLTVVKFYNE</sequence>
<organism evidence="1">
    <name type="scientific">Myoviridae sp. ct6F13</name>
    <dbReference type="NCBI Taxonomy" id="2827602"/>
    <lineage>
        <taxon>Viruses</taxon>
        <taxon>Duplodnaviria</taxon>
        <taxon>Heunggongvirae</taxon>
        <taxon>Uroviricota</taxon>
        <taxon>Caudoviricetes</taxon>
    </lineage>
</organism>
<reference evidence="1" key="1">
    <citation type="journal article" date="2021" name="Proc. Natl. Acad. Sci. U.S.A.">
        <title>A Catalog of Tens of Thousands of Viruses from Human Metagenomes Reveals Hidden Associations with Chronic Diseases.</title>
        <authorList>
            <person name="Tisza M.J."/>
            <person name="Buck C.B."/>
        </authorList>
    </citation>
    <scope>NUCLEOTIDE SEQUENCE</scope>
    <source>
        <strain evidence="1">Ct6F13</strain>
    </source>
</reference>
<name>A0A8S5LJ42_9CAUD</name>
<dbReference type="EMBL" id="BK015859">
    <property type="protein sequence ID" value="DAD70038.1"/>
    <property type="molecule type" value="Genomic_DNA"/>
</dbReference>
<accession>A0A8S5LJ42</accession>